<dbReference type="InterPro" id="IPR053714">
    <property type="entry name" value="Iso_Racemase_Enz_sf"/>
</dbReference>
<reference evidence="1" key="1">
    <citation type="submission" date="2018-05" db="EMBL/GenBank/DDBJ databases">
        <authorList>
            <person name="Lanie J.A."/>
            <person name="Ng W.-L."/>
            <person name="Kazmierczak K.M."/>
            <person name="Andrzejewski T.M."/>
            <person name="Davidsen T.M."/>
            <person name="Wayne K.J."/>
            <person name="Tettelin H."/>
            <person name="Glass J.I."/>
            <person name="Rusch D."/>
            <person name="Podicherti R."/>
            <person name="Tsui H.-C.T."/>
            <person name="Winkler M.E."/>
        </authorList>
    </citation>
    <scope>NUCLEOTIDE SEQUENCE</scope>
</reference>
<gene>
    <name evidence="1" type="ORF">METZ01_LOCUS39416</name>
</gene>
<dbReference type="EMBL" id="UINC01001688">
    <property type="protein sequence ID" value="SUZ86562.1"/>
    <property type="molecule type" value="Genomic_DNA"/>
</dbReference>
<organism evidence="1">
    <name type="scientific">marine metagenome</name>
    <dbReference type="NCBI Taxonomy" id="408172"/>
    <lineage>
        <taxon>unclassified sequences</taxon>
        <taxon>metagenomes</taxon>
        <taxon>ecological metagenomes</taxon>
    </lineage>
</organism>
<dbReference type="AlphaFoldDB" id="A0A381R4D4"/>
<evidence type="ECO:0008006" key="2">
    <source>
        <dbReference type="Google" id="ProtNLM"/>
    </source>
</evidence>
<proteinExistence type="predicted"/>
<dbReference type="PIRSF" id="PIRSF015736">
    <property type="entry name" value="MI"/>
    <property type="match status" value="1"/>
</dbReference>
<protein>
    <recommendedName>
        <fullName evidence="2">Asp/Glu racemase</fullName>
    </recommendedName>
</protein>
<dbReference type="Pfam" id="PF17645">
    <property type="entry name" value="Amdase"/>
    <property type="match status" value="1"/>
</dbReference>
<dbReference type="PANTHER" id="PTHR40267:SF1">
    <property type="entry name" value="BLR3294 PROTEIN"/>
    <property type="match status" value="1"/>
</dbReference>
<dbReference type="Gene3D" id="3.40.50.12500">
    <property type="match status" value="1"/>
</dbReference>
<dbReference type="InterPro" id="IPR026286">
    <property type="entry name" value="MaiA/AMDase"/>
</dbReference>
<accession>A0A381R4D4</accession>
<sequence length="227" mass="23375">VEAELSSLWPVGVAAFATRIPMEDRVTAETLRAMEDRIPAAAKLLPTGFGFDVIGYGCTSAATLIGEARVDAAIRRAHPAAPNTNPITAAVAAFGALEATRIGVVTPYNVEVTGGIVDHLSGQGLEVTRTGSFLEESDHTVARITEASVAAGVRQIAGDAAGLDAVFVSCTSLRLFGIADALEDELDIPVVSSNLAFGWHLLRLAGIDDHLPGLGSLFGLGLDGAAS</sequence>
<feature type="non-terminal residue" evidence="1">
    <location>
        <position position="1"/>
    </location>
</feature>
<dbReference type="PANTHER" id="PTHR40267">
    <property type="entry name" value="BLR3294 PROTEIN"/>
    <property type="match status" value="1"/>
</dbReference>
<evidence type="ECO:0000313" key="1">
    <source>
        <dbReference type="EMBL" id="SUZ86562.1"/>
    </source>
</evidence>
<name>A0A381R4D4_9ZZZZ</name>